<keyword evidence="4" id="KW-1003">Cell membrane</keyword>
<evidence type="ECO:0000256" key="3">
    <source>
        <dbReference type="ARBA" id="ARBA00006263"/>
    </source>
</evidence>
<evidence type="ECO:0000256" key="8">
    <source>
        <dbReference type="ARBA" id="ARBA00023136"/>
    </source>
</evidence>
<dbReference type="UniPathway" id="UPA00148"/>
<proteinExistence type="inferred from homology"/>
<keyword evidence="8 9" id="KW-0472">Membrane</keyword>
<feature type="transmembrane region" description="Helical" evidence="9">
    <location>
        <begin position="70"/>
        <end position="90"/>
    </location>
</feature>
<keyword evidence="11" id="KW-1185">Reference proteome</keyword>
<dbReference type="AlphaFoldDB" id="A0A411PK13"/>
<evidence type="ECO:0000256" key="1">
    <source>
        <dbReference type="ARBA" id="ARBA00004651"/>
    </source>
</evidence>
<evidence type="ECO:0000256" key="4">
    <source>
        <dbReference type="ARBA" id="ARBA00022475"/>
    </source>
</evidence>
<evidence type="ECO:0000256" key="7">
    <source>
        <dbReference type="ARBA" id="ARBA00022989"/>
    </source>
</evidence>
<dbReference type="InterPro" id="IPR004485">
    <property type="entry name" value="Cobalamin_biosynth_CobD/CbiB"/>
</dbReference>
<keyword evidence="7 9" id="KW-1133">Transmembrane helix</keyword>
<dbReference type="Pfam" id="PF03186">
    <property type="entry name" value="CobD_Cbib"/>
    <property type="match status" value="1"/>
</dbReference>
<dbReference type="GO" id="GO:0009236">
    <property type="term" value="P:cobalamin biosynthetic process"/>
    <property type="evidence" value="ECO:0007669"/>
    <property type="project" value="UniProtKB-UniPathway"/>
</dbReference>
<keyword evidence="6 9" id="KW-0812">Transmembrane</keyword>
<organism evidence="10 11">
    <name type="scientific">Shewanella maritima</name>
    <dbReference type="NCBI Taxonomy" id="2520507"/>
    <lineage>
        <taxon>Bacteria</taxon>
        <taxon>Pseudomonadati</taxon>
        <taxon>Pseudomonadota</taxon>
        <taxon>Gammaproteobacteria</taxon>
        <taxon>Alteromonadales</taxon>
        <taxon>Shewanellaceae</taxon>
        <taxon>Shewanella</taxon>
    </lineage>
</organism>
<reference evidence="10 11" key="1">
    <citation type="submission" date="2019-02" db="EMBL/GenBank/DDBJ databases">
        <title>Shewanella sp. D4-2 isolated from Dokdo Island.</title>
        <authorList>
            <person name="Baek K."/>
        </authorList>
    </citation>
    <scope>NUCLEOTIDE SEQUENCE [LARGE SCALE GENOMIC DNA]</scope>
    <source>
        <strain evidence="10 11">D4-2</strain>
    </source>
</reference>
<name>A0A411PK13_9GAMM</name>
<dbReference type="GO" id="GO:0005886">
    <property type="term" value="C:plasma membrane"/>
    <property type="evidence" value="ECO:0007669"/>
    <property type="project" value="UniProtKB-SubCell"/>
</dbReference>
<feature type="transmembrane region" description="Helical" evidence="9">
    <location>
        <begin position="169"/>
        <end position="190"/>
    </location>
</feature>
<comment type="similarity">
    <text evidence="3">Belongs to the CobD/CbiB family.</text>
</comment>
<feature type="transmembrane region" description="Helical" evidence="9">
    <location>
        <begin position="210"/>
        <end position="232"/>
    </location>
</feature>
<dbReference type="EMBL" id="CP036200">
    <property type="protein sequence ID" value="QBF83889.1"/>
    <property type="molecule type" value="Genomic_DNA"/>
</dbReference>
<dbReference type="PANTHER" id="PTHR34308">
    <property type="entry name" value="COBALAMIN BIOSYNTHESIS PROTEIN CBIB"/>
    <property type="match status" value="1"/>
</dbReference>
<protein>
    <submittedName>
        <fullName evidence="10">Cobalamin biosynthesis protein CbiB</fullName>
    </submittedName>
</protein>
<feature type="transmembrane region" description="Helical" evidence="9">
    <location>
        <begin position="313"/>
        <end position="333"/>
    </location>
</feature>
<dbReference type="PANTHER" id="PTHR34308:SF1">
    <property type="entry name" value="COBALAMIN BIOSYNTHESIS PROTEIN CBIB"/>
    <property type="match status" value="1"/>
</dbReference>
<dbReference type="GO" id="GO:0048472">
    <property type="term" value="F:threonine-phosphate decarboxylase activity"/>
    <property type="evidence" value="ECO:0007669"/>
    <property type="project" value="InterPro"/>
</dbReference>
<evidence type="ECO:0000313" key="11">
    <source>
        <dbReference type="Proteomes" id="UP000291106"/>
    </source>
</evidence>
<comment type="pathway">
    <text evidence="2">Cofactor biosynthesis; adenosylcobalamin biosynthesis.</text>
</comment>
<dbReference type="KEGG" id="smai:EXU30_15290"/>
<evidence type="ECO:0000256" key="9">
    <source>
        <dbReference type="SAM" id="Phobius"/>
    </source>
</evidence>
<evidence type="ECO:0000313" key="10">
    <source>
        <dbReference type="EMBL" id="QBF83889.1"/>
    </source>
</evidence>
<evidence type="ECO:0000256" key="2">
    <source>
        <dbReference type="ARBA" id="ARBA00004953"/>
    </source>
</evidence>
<dbReference type="RefSeq" id="WP_130601451.1">
    <property type="nucleotide sequence ID" value="NZ_CP036200.1"/>
</dbReference>
<dbReference type="Proteomes" id="UP000291106">
    <property type="component" value="Chromosome"/>
</dbReference>
<dbReference type="OrthoDB" id="6397034at2"/>
<comment type="subcellular location">
    <subcellularLocation>
        <location evidence="1">Cell membrane</location>
        <topology evidence="1">Multi-pass membrane protein</topology>
    </subcellularLocation>
</comment>
<gene>
    <name evidence="10" type="ORF">EXU30_15290</name>
</gene>
<keyword evidence="5" id="KW-0169">Cobalamin biosynthesis</keyword>
<evidence type="ECO:0000256" key="5">
    <source>
        <dbReference type="ARBA" id="ARBA00022573"/>
    </source>
</evidence>
<sequence length="336" mass="37039">MNSLEPIWQQLTSAEGSLLQSCAVLLSAILLARYVPIINALNPLMAFRRLAHGMATKVNKPGRANSQRQVAGIMATLCLTLPIIVASYFITSLAAYPWFFEFLILYLCLPELSFSSVAAQIQKLLANGDKAKARELLAKHIGFKTDSLSEVGIAKATIELQLTAPLHGFISVILLFLIGGLPLVIAAKLLRQLELSWPSYHPQYQAFSSLVFALNRVIYFIPKLLWLATLSLPLGRSPMPSFNAELTNRQPNNDYACHHLGAHLLGIELGGPQQFESTTKGEVTRVARDKIIAGAMPSRDTIGAATKLVSPAFYFWLALTLALPIIWFALKWIRNM</sequence>
<accession>A0A411PK13</accession>
<evidence type="ECO:0000256" key="6">
    <source>
        <dbReference type="ARBA" id="ARBA00022692"/>
    </source>
</evidence>